<name>A0AAQ3NRM5_VIGMU</name>
<gene>
    <name evidence="3" type="ORF">V8G54_011616</name>
</gene>
<dbReference type="Pfam" id="PF14244">
    <property type="entry name" value="Retrotran_gag_3"/>
    <property type="match status" value="1"/>
</dbReference>
<proteinExistence type="predicted"/>
<protein>
    <recommendedName>
        <fullName evidence="2">Retrotransposon Copia-like N-terminal domain-containing protein</fullName>
    </recommendedName>
</protein>
<evidence type="ECO:0000256" key="1">
    <source>
        <dbReference type="SAM" id="MobiDB-lite"/>
    </source>
</evidence>
<organism evidence="3 4">
    <name type="scientific">Vigna mungo</name>
    <name type="common">Black gram</name>
    <name type="synonym">Phaseolus mungo</name>
    <dbReference type="NCBI Taxonomy" id="3915"/>
    <lineage>
        <taxon>Eukaryota</taxon>
        <taxon>Viridiplantae</taxon>
        <taxon>Streptophyta</taxon>
        <taxon>Embryophyta</taxon>
        <taxon>Tracheophyta</taxon>
        <taxon>Spermatophyta</taxon>
        <taxon>Magnoliopsida</taxon>
        <taxon>eudicotyledons</taxon>
        <taxon>Gunneridae</taxon>
        <taxon>Pentapetalae</taxon>
        <taxon>rosids</taxon>
        <taxon>fabids</taxon>
        <taxon>Fabales</taxon>
        <taxon>Fabaceae</taxon>
        <taxon>Papilionoideae</taxon>
        <taxon>50 kb inversion clade</taxon>
        <taxon>NPAAA clade</taxon>
        <taxon>indigoferoid/millettioid clade</taxon>
        <taxon>Phaseoleae</taxon>
        <taxon>Vigna</taxon>
    </lineage>
</organism>
<evidence type="ECO:0000259" key="2">
    <source>
        <dbReference type="Pfam" id="PF14244"/>
    </source>
</evidence>
<accession>A0AAQ3NRM5</accession>
<reference evidence="3 4" key="1">
    <citation type="journal article" date="2023" name="Life. Sci Alliance">
        <title>Evolutionary insights into 3D genome organization and epigenetic landscape of Vigna mungo.</title>
        <authorList>
            <person name="Junaid A."/>
            <person name="Singh B."/>
            <person name="Bhatia S."/>
        </authorList>
    </citation>
    <scope>NUCLEOTIDE SEQUENCE [LARGE SCALE GENOMIC DNA]</scope>
    <source>
        <strain evidence="3">Urdbean</strain>
    </source>
</reference>
<feature type="domain" description="Retrotransposon Copia-like N-terminal" evidence="2">
    <location>
        <begin position="1"/>
        <end position="21"/>
    </location>
</feature>
<dbReference type="EMBL" id="CP144697">
    <property type="protein sequence ID" value="WVZ14050.1"/>
    <property type="molecule type" value="Genomic_DNA"/>
</dbReference>
<feature type="compositionally biased region" description="Polar residues" evidence="1">
    <location>
        <begin position="111"/>
        <end position="122"/>
    </location>
</feature>
<evidence type="ECO:0000313" key="3">
    <source>
        <dbReference type="EMBL" id="WVZ14050.1"/>
    </source>
</evidence>
<evidence type="ECO:0000313" key="4">
    <source>
        <dbReference type="Proteomes" id="UP001374535"/>
    </source>
</evidence>
<feature type="compositionally biased region" description="Polar residues" evidence="1">
    <location>
        <begin position="85"/>
        <end position="96"/>
    </location>
</feature>
<dbReference type="InterPro" id="IPR029472">
    <property type="entry name" value="Copia-like_N"/>
</dbReference>
<dbReference type="Proteomes" id="UP001374535">
    <property type="component" value="Chromosome 4"/>
</dbReference>
<dbReference type="AlphaFoldDB" id="A0AAQ3NRM5"/>
<feature type="region of interest" description="Disordered" evidence="1">
    <location>
        <begin position="82"/>
        <end position="128"/>
    </location>
</feature>
<dbReference type="PANTHER" id="PTHR37610">
    <property type="entry name" value="CCHC-TYPE DOMAIN-CONTAINING PROTEIN"/>
    <property type="match status" value="1"/>
</dbReference>
<dbReference type="PANTHER" id="PTHR37610:SF97">
    <property type="entry name" value="RETROTRANSPOSON GAG DOMAIN-CONTAINING PROTEIN"/>
    <property type="match status" value="1"/>
</dbReference>
<sequence>MSMALQMKNKFGFVDGSIPCPTDKDPMVHTWKRCNNLVLSWINHSVSHEIGTSIIWVDSAIAARKDLKDRFSQAILSQPPVMAAQVSQSKPSFSTFNDRRKPSPANDYGQRKSSFQGSQARSSRGRFGAPQQCTHYGFVVVVVRNLSGANEGAGVEYHGGRRWQLSSGRGTPRILVGLGLD</sequence>
<keyword evidence="4" id="KW-1185">Reference proteome</keyword>